<evidence type="ECO:0000313" key="7">
    <source>
        <dbReference type="Proteomes" id="UP000258309"/>
    </source>
</evidence>
<evidence type="ECO:0000256" key="1">
    <source>
        <dbReference type="ARBA" id="ARBA00013201"/>
    </source>
</evidence>
<evidence type="ECO:0000256" key="5">
    <source>
        <dbReference type="SAM" id="SignalP"/>
    </source>
</evidence>
<dbReference type="Proteomes" id="UP000258309">
    <property type="component" value="Unassembled WGS sequence"/>
</dbReference>
<sequence>MASKILLVQSCTMMLFTFLCYTSHCAVFAPKPPGRYAVSMTAMKLIDSTRIDPYQPNNQSRAIMVSSFYPVSHNCKSNSLCPVPYMPSFTAAFLDQSYSQYGIPNGTFEQFQLQLACNNTIDPKDNSFSVHSFPIVLFSPGAGAPRLFYSIIAQYISSNGFIVITIDHPGDAELVEFSSGTVIYNAITNLTLNDLTKSVVVRSQDASFVLDSLSQVSIVRRLIPGACSGFDVPRVAMYGHSLGGAAAASAAYHDHRIVGAVDLDGSLFGSVVSDGLPKDSFFLL</sequence>
<keyword evidence="3" id="KW-0442">Lipid degradation</keyword>
<dbReference type="EMBL" id="NCSJ02000098">
    <property type="protein sequence ID" value="RFU30527.1"/>
    <property type="molecule type" value="Genomic_DNA"/>
</dbReference>
<evidence type="ECO:0000313" key="6">
    <source>
        <dbReference type="EMBL" id="RFU30527.1"/>
    </source>
</evidence>
<keyword evidence="2" id="KW-0378">Hydrolase</keyword>
<proteinExistence type="predicted"/>
<dbReference type="OrthoDB" id="2363873at2759"/>
<feature type="signal peptide" evidence="5">
    <location>
        <begin position="1"/>
        <end position="25"/>
    </location>
</feature>
<evidence type="ECO:0000256" key="2">
    <source>
        <dbReference type="ARBA" id="ARBA00022801"/>
    </source>
</evidence>
<feature type="chain" id="PRO_5017765613" description="1-alkyl-2-acetylglycerophosphocholine esterase" evidence="5">
    <location>
        <begin position="26"/>
        <end position="284"/>
    </location>
</feature>
<dbReference type="EC" id="3.1.1.47" evidence="1"/>
<dbReference type="Pfam" id="PF03403">
    <property type="entry name" value="PAF-AH_p_II"/>
    <property type="match status" value="1"/>
</dbReference>
<dbReference type="STRING" id="5539.A0A3E2HB40"/>
<dbReference type="GO" id="GO:0003847">
    <property type="term" value="F:1-alkyl-2-acetylglycerophosphocholine esterase activity"/>
    <property type="evidence" value="ECO:0007669"/>
    <property type="project" value="UniProtKB-EC"/>
</dbReference>
<comment type="caution">
    <text evidence="6">The sequence shown here is derived from an EMBL/GenBank/DDBJ whole genome shotgun (WGS) entry which is preliminary data.</text>
</comment>
<accession>A0A3E2HB40</accession>
<evidence type="ECO:0000256" key="4">
    <source>
        <dbReference type="ARBA" id="ARBA00023098"/>
    </source>
</evidence>
<evidence type="ECO:0000256" key="3">
    <source>
        <dbReference type="ARBA" id="ARBA00022963"/>
    </source>
</evidence>
<gene>
    <name evidence="6" type="ORF">B7463_g5820</name>
</gene>
<keyword evidence="4" id="KW-0443">Lipid metabolism</keyword>
<name>A0A3E2HB40_SCYLI</name>
<organism evidence="6 7">
    <name type="scientific">Scytalidium lignicola</name>
    <name type="common">Hyphomycete</name>
    <dbReference type="NCBI Taxonomy" id="5539"/>
    <lineage>
        <taxon>Eukaryota</taxon>
        <taxon>Fungi</taxon>
        <taxon>Dikarya</taxon>
        <taxon>Ascomycota</taxon>
        <taxon>Pezizomycotina</taxon>
        <taxon>Leotiomycetes</taxon>
        <taxon>Leotiomycetes incertae sedis</taxon>
        <taxon>Scytalidium</taxon>
    </lineage>
</organism>
<feature type="non-terminal residue" evidence="6">
    <location>
        <position position="1"/>
    </location>
</feature>
<dbReference type="SUPFAM" id="SSF53474">
    <property type="entry name" value="alpha/beta-Hydrolases"/>
    <property type="match status" value="1"/>
</dbReference>
<protein>
    <recommendedName>
        <fullName evidence="1">1-alkyl-2-acetylglycerophosphocholine esterase</fullName>
        <ecNumber evidence="1">3.1.1.47</ecNumber>
    </recommendedName>
</protein>
<keyword evidence="5" id="KW-0732">Signal</keyword>
<dbReference type="Gene3D" id="3.40.50.1820">
    <property type="entry name" value="alpha/beta hydrolase"/>
    <property type="match status" value="1"/>
</dbReference>
<dbReference type="OMA" id="VWSCERD"/>
<dbReference type="AlphaFoldDB" id="A0A3E2HB40"/>
<feature type="non-terminal residue" evidence="6">
    <location>
        <position position="284"/>
    </location>
</feature>
<keyword evidence="7" id="KW-1185">Reference proteome</keyword>
<dbReference type="InterPro" id="IPR029058">
    <property type="entry name" value="AB_hydrolase_fold"/>
</dbReference>
<reference evidence="6 7" key="1">
    <citation type="submission" date="2018-05" db="EMBL/GenBank/DDBJ databases">
        <title>Draft genome sequence of Scytalidium lignicola DSM 105466, a ubiquitous saprotrophic fungus.</title>
        <authorList>
            <person name="Buettner E."/>
            <person name="Gebauer A.M."/>
            <person name="Hofrichter M."/>
            <person name="Liers C."/>
            <person name="Kellner H."/>
        </authorList>
    </citation>
    <scope>NUCLEOTIDE SEQUENCE [LARGE SCALE GENOMIC DNA]</scope>
    <source>
        <strain evidence="6 7">DSM 105466</strain>
    </source>
</reference>
<dbReference type="PANTHER" id="PTHR10272">
    <property type="entry name" value="PLATELET-ACTIVATING FACTOR ACETYLHYDROLASE"/>
    <property type="match status" value="1"/>
</dbReference>
<dbReference type="GO" id="GO:0016042">
    <property type="term" value="P:lipid catabolic process"/>
    <property type="evidence" value="ECO:0007669"/>
    <property type="project" value="UniProtKB-KW"/>
</dbReference>
<dbReference type="PANTHER" id="PTHR10272:SF14">
    <property type="entry name" value="PAF ACETYLHYDROLASE FAMILY PROTEIN"/>
    <property type="match status" value="1"/>
</dbReference>